<dbReference type="GO" id="GO:0016747">
    <property type="term" value="F:acyltransferase activity, transferring groups other than amino-acyl groups"/>
    <property type="evidence" value="ECO:0007669"/>
    <property type="project" value="InterPro"/>
</dbReference>
<accession>A0A9X3Z556</accession>
<feature type="region of interest" description="Disordered" evidence="1">
    <location>
        <begin position="85"/>
        <end position="112"/>
    </location>
</feature>
<name>A0A9X3Z556_9BACL</name>
<keyword evidence="4" id="KW-1185">Reference proteome</keyword>
<dbReference type="Proteomes" id="UP001151071">
    <property type="component" value="Unassembled WGS sequence"/>
</dbReference>
<proteinExistence type="predicted"/>
<dbReference type="AlphaFoldDB" id="A0A9X3Z556"/>
<evidence type="ECO:0000313" key="4">
    <source>
        <dbReference type="Proteomes" id="UP001151071"/>
    </source>
</evidence>
<dbReference type="Pfam" id="PF13302">
    <property type="entry name" value="Acetyltransf_3"/>
    <property type="match status" value="1"/>
</dbReference>
<sequence>MIKGERVELRPVTEADLVRLFEWRNDEEVARWAAGSEAAEYSNLPLESLRAMYAEAVRGTRPSDNLRGCVFSVYTLGGVHIGTCDYRDGRPDPKQTDDRSDGSDRRRTWRLR</sequence>
<evidence type="ECO:0000256" key="1">
    <source>
        <dbReference type="SAM" id="MobiDB-lite"/>
    </source>
</evidence>
<dbReference type="EMBL" id="JAPYYP010000036">
    <property type="protein sequence ID" value="MDA5110597.1"/>
    <property type="molecule type" value="Genomic_DNA"/>
</dbReference>
<gene>
    <name evidence="3" type="ORF">O3V59_19855</name>
</gene>
<reference evidence="3" key="1">
    <citation type="submission" date="2022-12" db="EMBL/GenBank/DDBJ databases">
        <title>Draft genome sequence of the thermophilic strain Brevibacillus thermoruber HT42, isolated from Los Humeros, Puebla, Mexico, with biotechnological potential.</title>
        <authorList>
            <person name="Lara Sanchez J."/>
            <person name="Solis Palacios R."/>
            <person name="Bustos Baena A.S."/>
            <person name="Ruz Baez A.E."/>
            <person name="Espinosa Luna G."/>
            <person name="Oliart Ros R.M."/>
        </authorList>
    </citation>
    <scope>NUCLEOTIDE SEQUENCE</scope>
    <source>
        <strain evidence="3">HT42</strain>
    </source>
</reference>
<dbReference type="InterPro" id="IPR000182">
    <property type="entry name" value="GNAT_dom"/>
</dbReference>
<evidence type="ECO:0000259" key="2">
    <source>
        <dbReference type="Pfam" id="PF13302"/>
    </source>
</evidence>
<feature type="compositionally biased region" description="Basic and acidic residues" evidence="1">
    <location>
        <begin position="85"/>
        <end position="106"/>
    </location>
</feature>
<protein>
    <submittedName>
        <fullName evidence="3">GNAT family N-acetyltransferase</fullName>
    </submittedName>
</protein>
<comment type="caution">
    <text evidence="3">The sequence shown here is derived from an EMBL/GenBank/DDBJ whole genome shotgun (WGS) entry which is preliminary data.</text>
</comment>
<dbReference type="SUPFAM" id="SSF55729">
    <property type="entry name" value="Acyl-CoA N-acyltransferases (Nat)"/>
    <property type="match status" value="1"/>
</dbReference>
<dbReference type="Gene3D" id="3.40.630.30">
    <property type="match status" value="1"/>
</dbReference>
<dbReference type="RefSeq" id="WP_271140852.1">
    <property type="nucleotide sequence ID" value="NZ_JAPYYP010000036.1"/>
</dbReference>
<dbReference type="InterPro" id="IPR016181">
    <property type="entry name" value="Acyl_CoA_acyltransferase"/>
</dbReference>
<feature type="domain" description="N-acetyltransferase" evidence="2">
    <location>
        <begin position="6"/>
        <end position="94"/>
    </location>
</feature>
<organism evidence="3 4">
    <name type="scientific">Brevibacillus thermoruber</name>
    <dbReference type="NCBI Taxonomy" id="33942"/>
    <lineage>
        <taxon>Bacteria</taxon>
        <taxon>Bacillati</taxon>
        <taxon>Bacillota</taxon>
        <taxon>Bacilli</taxon>
        <taxon>Bacillales</taxon>
        <taxon>Paenibacillaceae</taxon>
        <taxon>Brevibacillus</taxon>
    </lineage>
</organism>
<evidence type="ECO:0000313" key="3">
    <source>
        <dbReference type="EMBL" id="MDA5110597.1"/>
    </source>
</evidence>